<organism evidence="1 2">
    <name type="scientific">Sphaerobolus stellatus (strain SS14)</name>
    <dbReference type="NCBI Taxonomy" id="990650"/>
    <lineage>
        <taxon>Eukaryota</taxon>
        <taxon>Fungi</taxon>
        <taxon>Dikarya</taxon>
        <taxon>Basidiomycota</taxon>
        <taxon>Agaricomycotina</taxon>
        <taxon>Agaricomycetes</taxon>
        <taxon>Phallomycetidae</taxon>
        <taxon>Geastrales</taxon>
        <taxon>Sphaerobolaceae</taxon>
        <taxon>Sphaerobolus</taxon>
    </lineage>
</organism>
<dbReference type="Proteomes" id="UP000054279">
    <property type="component" value="Unassembled WGS sequence"/>
</dbReference>
<proteinExistence type="predicted"/>
<evidence type="ECO:0000313" key="2">
    <source>
        <dbReference type="Proteomes" id="UP000054279"/>
    </source>
</evidence>
<reference evidence="1 2" key="1">
    <citation type="submission" date="2014-06" db="EMBL/GenBank/DDBJ databases">
        <title>Evolutionary Origins and Diversification of the Mycorrhizal Mutualists.</title>
        <authorList>
            <consortium name="DOE Joint Genome Institute"/>
            <consortium name="Mycorrhizal Genomics Consortium"/>
            <person name="Kohler A."/>
            <person name="Kuo A."/>
            <person name="Nagy L.G."/>
            <person name="Floudas D."/>
            <person name="Copeland A."/>
            <person name="Barry K.W."/>
            <person name="Cichocki N."/>
            <person name="Veneault-Fourrey C."/>
            <person name="LaButti K."/>
            <person name="Lindquist E.A."/>
            <person name="Lipzen A."/>
            <person name="Lundell T."/>
            <person name="Morin E."/>
            <person name="Murat C."/>
            <person name="Riley R."/>
            <person name="Ohm R."/>
            <person name="Sun H."/>
            <person name="Tunlid A."/>
            <person name="Henrissat B."/>
            <person name="Grigoriev I.V."/>
            <person name="Hibbett D.S."/>
            <person name="Martin F."/>
        </authorList>
    </citation>
    <scope>NUCLEOTIDE SEQUENCE [LARGE SCALE GENOMIC DNA]</scope>
    <source>
        <strain evidence="1 2">SS14</strain>
    </source>
</reference>
<dbReference type="HOGENOM" id="CLU_081926_0_0_1"/>
<protein>
    <submittedName>
        <fullName evidence="1">Uncharacterized protein</fullName>
    </submittedName>
</protein>
<name>A0A0C9US56_SPHS4</name>
<evidence type="ECO:0000313" key="1">
    <source>
        <dbReference type="EMBL" id="KIJ32032.1"/>
    </source>
</evidence>
<sequence>MATSCIDCQHWFRCTIASNILLELKNVIQANSKNSKKNLVLKEFTPYVLYFAAGTLGGVDAPANGNHPPQVVPDWKDMHNLKVVIDWVDGKAEADTIAEQAHVTAEEDCLFEGEHLRILADTSLHTQVKTCDPVMHSCVPNEDVIFS</sequence>
<dbReference type="AlphaFoldDB" id="A0A0C9US56"/>
<accession>A0A0C9US56</accession>
<keyword evidence="2" id="KW-1185">Reference proteome</keyword>
<gene>
    <name evidence="1" type="ORF">M422DRAFT_266268</name>
</gene>
<dbReference type="EMBL" id="KN837233">
    <property type="protein sequence ID" value="KIJ32032.1"/>
    <property type="molecule type" value="Genomic_DNA"/>
</dbReference>